<dbReference type="SMART" id="SM00155">
    <property type="entry name" value="PLDc"/>
    <property type="match status" value="2"/>
</dbReference>
<proteinExistence type="predicted"/>
<evidence type="ECO:0000313" key="3">
    <source>
        <dbReference type="Proteomes" id="UP000178249"/>
    </source>
</evidence>
<dbReference type="SUPFAM" id="SSF56024">
    <property type="entry name" value="Phospholipase D/nuclease"/>
    <property type="match status" value="2"/>
</dbReference>
<evidence type="ECO:0000259" key="1">
    <source>
        <dbReference type="PROSITE" id="PS50035"/>
    </source>
</evidence>
<feature type="domain" description="PLD phosphodiesterase" evidence="1">
    <location>
        <begin position="409"/>
        <end position="436"/>
    </location>
</feature>
<gene>
    <name evidence="2" type="ORF">A2841_04155</name>
</gene>
<dbReference type="Gene3D" id="3.30.870.10">
    <property type="entry name" value="Endonuclease Chain A"/>
    <property type="match status" value="2"/>
</dbReference>
<evidence type="ECO:0000313" key="2">
    <source>
        <dbReference type="EMBL" id="OGG44199.1"/>
    </source>
</evidence>
<sequence length="496" mass="57416">MRVREREKNIAANKALFNSVRSLSLPFGEYAFFGSSPMGVRGLKTCKDADVIVSSRVFEEFRVKPGWIVSQKEGGQECLSHGLIEIWKEWCPGVWDTDRLIREAEIIEGLPFVRLEEVLEWKKIRQHEKDISDIAAIEKFLGTWKLYLNSPDAWEAMLQGCRDARRTIDFESYIFIPDAVGARFLDIFKKKAKEGVRVRMLLDMVGSYGFYNSAAAKDIEMAGVGVRFFNPVQPWRIRIFFSFFHRDHRKILIVDSRVGYTGGVNIAAWMSAWRDTYVRVDGSSLWEMAYSFERMWAAARMKRILRRMRRPSVSHSDLSFVSSGPHLRQRLIYRGILKAIRRAKRYAYLTTPYFVPSVRFFSALQAAARRKVDVRILIPEQSDVRVVDIASGAYVTLALKSGVKIYHYKDRVLHVKSVIIDDEWGTVGSANLDNVSLLSNYEGNLMTSRKNLIEALKTSFLFDLTASNEVRYDTWIRRPFIQKFVEAILWPFHRIL</sequence>
<dbReference type="CDD" id="cd09112">
    <property type="entry name" value="PLDc_CLS_2"/>
    <property type="match status" value="1"/>
</dbReference>
<dbReference type="PANTHER" id="PTHR21248:SF22">
    <property type="entry name" value="PHOSPHOLIPASE D"/>
    <property type="match status" value="1"/>
</dbReference>
<protein>
    <recommendedName>
        <fullName evidence="1">PLD phosphodiesterase domain-containing protein</fullName>
    </recommendedName>
</protein>
<organism evidence="2 3">
    <name type="scientific">Candidatus Kaiserbacteria bacterium RIFCSPHIGHO2_01_FULL_48_10</name>
    <dbReference type="NCBI Taxonomy" id="1798476"/>
    <lineage>
        <taxon>Bacteria</taxon>
        <taxon>Candidatus Kaiseribacteriota</taxon>
    </lineage>
</organism>
<comment type="caution">
    <text evidence="2">The sequence shown here is derived from an EMBL/GenBank/DDBJ whole genome shotgun (WGS) entry which is preliminary data.</text>
</comment>
<accession>A0A1F6C4W4</accession>
<dbReference type="CDD" id="cd09110">
    <property type="entry name" value="PLDc_CLS_1"/>
    <property type="match status" value="1"/>
</dbReference>
<dbReference type="PANTHER" id="PTHR21248">
    <property type="entry name" value="CARDIOLIPIN SYNTHASE"/>
    <property type="match status" value="1"/>
</dbReference>
<dbReference type="Pfam" id="PF13091">
    <property type="entry name" value="PLDc_2"/>
    <property type="match status" value="2"/>
</dbReference>
<dbReference type="Proteomes" id="UP000178249">
    <property type="component" value="Unassembled WGS sequence"/>
</dbReference>
<name>A0A1F6C4W4_9BACT</name>
<feature type="domain" description="PLD phosphodiesterase" evidence="1">
    <location>
        <begin position="243"/>
        <end position="270"/>
    </location>
</feature>
<dbReference type="GO" id="GO:0030572">
    <property type="term" value="F:phosphatidyltransferase activity"/>
    <property type="evidence" value="ECO:0007669"/>
    <property type="project" value="UniProtKB-ARBA"/>
</dbReference>
<reference evidence="2 3" key="1">
    <citation type="journal article" date="2016" name="Nat. Commun.">
        <title>Thousands of microbial genomes shed light on interconnected biogeochemical processes in an aquifer system.</title>
        <authorList>
            <person name="Anantharaman K."/>
            <person name="Brown C.T."/>
            <person name="Hug L.A."/>
            <person name="Sharon I."/>
            <person name="Castelle C.J."/>
            <person name="Probst A.J."/>
            <person name="Thomas B.C."/>
            <person name="Singh A."/>
            <person name="Wilkins M.J."/>
            <person name="Karaoz U."/>
            <person name="Brodie E.L."/>
            <person name="Williams K.H."/>
            <person name="Hubbard S.S."/>
            <person name="Banfield J.F."/>
        </authorList>
    </citation>
    <scope>NUCLEOTIDE SEQUENCE [LARGE SCALE GENOMIC DNA]</scope>
</reference>
<dbReference type="AlphaFoldDB" id="A0A1F6C4W4"/>
<dbReference type="InterPro" id="IPR025202">
    <property type="entry name" value="PLD-like_dom"/>
</dbReference>
<dbReference type="InterPro" id="IPR001736">
    <property type="entry name" value="PLipase_D/transphosphatidylase"/>
</dbReference>
<dbReference type="GO" id="GO:0032049">
    <property type="term" value="P:cardiolipin biosynthetic process"/>
    <property type="evidence" value="ECO:0007669"/>
    <property type="project" value="UniProtKB-ARBA"/>
</dbReference>
<dbReference type="EMBL" id="MFKP01000016">
    <property type="protein sequence ID" value="OGG44199.1"/>
    <property type="molecule type" value="Genomic_DNA"/>
</dbReference>
<dbReference type="PROSITE" id="PS50035">
    <property type="entry name" value="PLD"/>
    <property type="match status" value="2"/>
</dbReference>